<dbReference type="Proteomes" id="UP000003560">
    <property type="component" value="Unassembled WGS sequence"/>
</dbReference>
<evidence type="ECO:0000313" key="3">
    <source>
        <dbReference type="Proteomes" id="UP000003560"/>
    </source>
</evidence>
<accession>B6G871</accession>
<keyword evidence="3" id="KW-1185">Reference proteome</keyword>
<organism evidence="2 3">
    <name type="scientific">Collinsella stercoris DSM 13279</name>
    <dbReference type="NCBI Taxonomy" id="445975"/>
    <lineage>
        <taxon>Bacteria</taxon>
        <taxon>Bacillati</taxon>
        <taxon>Actinomycetota</taxon>
        <taxon>Coriobacteriia</taxon>
        <taxon>Coriobacteriales</taxon>
        <taxon>Coriobacteriaceae</taxon>
        <taxon>Collinsella</taxon>
    </lineage>
</organism>
<dbReference type="EMBL" id="ABXJ01000014">
    <property type="protein sequence ID" value="EEA91492.1"/>
    <property type="molecule type" value="Genomic_DNA"/>
</dbReference>
<gene>
    <name evidence="2" type="ORF">COLSTE_00260</name>
</gene>
<feature type="region of interest" description="Disordered" evidence="1">
    <location>
        <begin position="31"/>
        <end position="59"/>
    </location>
</feature>
<name>B6G871_9ACTN</name>
<comment type="caution">
    <text evidence="2">The sequence shown here is derived from an EMBL/GenBank/DDBJ whole genome shotgun (WGS) entry which is preliminary data.</text>
</comment>
<proteinExistence type="predicted"/>
<feature type="compositionally biased region" description="Basic residues" evidence="1">
    <location>
        <begin position="42"/>
        <end position="59"/>
    </location>
</feature>
<protein>
    <submittedName>
        <fullName evidence="2">Uncharacterized protein</fullName>
    </submittedName>
</protein>
<dbReference type="AlphaFoldDB" id="B6G871"/>
<reference evidence="2 3" key="2">
    <citation type="submission" date="2008-10" db="EMBL/GenBank/DDBJ databases">
        <authorList>
            <person name="Fulton L."/>
            <person name="Clifton S."/>
            <person name="Fulton B."/>
            <person name="Xu J."/>
            <person name="Minx P."/>
            <person name="Pepin K.H."/>
            <person name="Johnson M."/>
            <person name="Thiruvilangam P."/>
            <person name="Bhonagiri V."/>
            <person name="Nash W.E."/>
            <person name="Mardis E.R."/>
            <person name="Wilson R.K."/>
        </authorList>
    </citation>
    <scope>NUCLEOTIDE SEQUENCE [LARGE SCALE GENOMIC DNA]</scope>
    <source>
        <strain evidence="2 3">DSM 13279</strain>
    </source>
</reference>
<reference evidence="2 3" key="1">
    <citation type="submission" date="2008-10" db="EMBL/GenBank/DDBJ databases">
        <title>Draft genome sequence of Collinsella stercoris (DSM 13279).</title>
        <authorList>
            <person name="Sudarsanam P."/>
            <person name="Ley R."/>
            <person name="Guruge J."/>
            <person name="Turnbaugh P.J."/>
            <person name="Mahowald M."/>
            <person name="Liep D."/>
            <person name="Gordon J."/>
        </authorList>
    </citation>
    <scope>NUCLEOTIDE SEQUENCE [LARGE SCALE GENOMIC DNA]</scope>
    <source>
        <strain evidence="2 3">DSM 13279</strain>
    </source>
</reference>
<evidence type="ECO:0000313" key="2">
    <source>
        <dbReference type="EMBL" id="EEA91492.1"/>
    </source>
</evidence>
<dbReference type="HOGENOM" id="CLU_1737416_0_0_11"/>
<evidence type="ECO:0000256" key="1">
    <source>
        <dbReference type="SAM" id="MobiDB-lite"/>
    </source>
</evidence>
<sequence>MDRPFSSVCAPAYPCDVLGVRRCAARLWRSRRGPRDSGAPRRTSRSVRRRTSQGMRRRGACSGRVVAERVLGASRRTACPGRAHPPAARALGARVPPQRLSLWQAAQFATVGRTGPQRFAAHSLYPNVRFSMCGQNTLIARRDGAPFRYA</sequence>